<evidence type="ECO:0000256" key="6">
    <source>
        <dbReference type="ARBA" id="ARBA00034021"/>
    </source>
</evidence>
<dbReference type="GO" id="GO:0004252">
    <property type="term" value="F:serine-type endopeptidase activity"/>
    <property type="evidence" value="ECO:0007669"/>
    <property type="project" value="UniProtKB-EC"/>
</dbReference>
<organism evidence="9 10">
    <name type="scientific">Bordetella petrii (strain ATCC BAA-461 / DSM 12804 / CCUG 43448 / CIP 107267 / Se-1111R)</name>
    <dbReference type="NCBI Taxonomy" id="340100"/>
    <lineage>
        <taxon>Bacteria</taxon>
        <taxon>Pseudomonadati</taxon>
        <taxon>Pseudomonadota</taxon>
        <taxon>Betaproteobacteria</taxon>
        <taxon>Burkholderiales</taxon>
        <taxon>Alcaligenaceae</taxon>
        <taxon>Bordetella</taxon>
    </lineage>
</organism>
<keyword evidence="5" id="KW-0720">Serine protease</keyword>
<evidence type="ECO:0000256" key="4">
    <source>
        <dbReference type="ARBA" id="ARBA00022801"/>
    </source>
</evidence>
<dbReference type="NCBIfam" id="NF009205">
    <property type="entry name" value="PRK12553.1"/>
    <property type="match status" value="1"/>
</dbReference>
<dbReference type="InterPro" id="IPR023562">
    <property type="entry name" value="ClpP/TepA"/>
</dbReference>
<dbReference type="PRINTS" id="PR00127">
    <property type="entry name" value="CLPPROTEASEP"/>
</dbReference>
<dbReference type="Proteomes" id="UP000001225">
    <property type="component" value="Chromosome"/>
</dbReference>
<accession>A9I409</accession>
<sequence>MAVRSSMCRELNTRSLADMLVRNADTPTAPVAGQNSAFLEEKTFRTRTVLVFGTITDAVASETVRRLLTLDAESDAPIDMIVSSPGGHLESGDAIHDVARFISAPVNMIGTGWVGSAATHLYLGAPRERRFCLPQTRFLIHQPSGGAGGPASDMAIHAKEIIRARERIAQVIARETGQPIERVRQDIERDLWMSAEEAIAYGLASRIIERRGDLAGR</sequence>
<dbReference type="AlphaFoldDB" id="A9I409"/>
<dbReference type="Pfam" id="PF00574">
    <property type="entry name" value="CLP_protease"/>
    <property type="match status" value="1"/>
</dbReference>
<dbReference type="GO" id="GO:0009368">
    <property type="term" value="C:endopeptidase Clp complex"/>
    <property type="evidence" value="ECO:0007669"/>
    <property type="project" value="TreeGrafter"/>
</dbReference>
<dbReference type="CDD" id="cd07017">
    <property type="entry name" value="S14_ClpP_2"/>
    <property type="match status" value="1"/>
</dbReference>
<evidence type="ECO:0000256" key="7">
    <source>
        <dbReference type="PROSITE-ProRule" id="PRU10086"/>
    </source>
</evidence>
<name>A9I409_BORPD</name>
<keyword evidence="2" id="KW-0963">Cytoplasm</keyword>
<dbReference type="GO" id="GO:0004176">
    <property type="term" value="F:ATP-dependent peptidase activity"/>
    <property type="evidence" value="ECO:0007669"/>
    <property type="project" value="InterPro"/>
</dbReference>
<dbReference type="Gene3D" id="3.90.226.10">
    <property type="entry name" value="2-enoyl-CoA Hydratase, Chain A, domain 1"/>
    <property type="match status" value="1"/>
</dbReference>
<evidence type="ECO:0000313" key="10">
    <source>
        <dbReference type="Proteomes" id="UP000001225"/>
    </source>
</evidence>
<comment type="similarity">
    <text evidence="1 8">Belongs to the peptidase S14 family.</text>
</comment>
<dbReference type="EMBL" id="AM902716">
    <property type="protein sequence ID" value="CAP44236.1"/>
    <property type="molecule type" value="Genomic_DNA"/>
</dbReference>
<dbReference type="KEGG" id="bpt:Bpet3891"/>
<feature type="active site" evidence="7">
    <location>
        <position position="141"/>
    </location>
</feature>
<evidence type="ECO:0000256" key="8">
    <source>
        <dbReference type="RuleBase" id="RU003567"/>
    </source>
</evidence>
<reference evidence="9 10" key="1">
    <citation type="journal article" date="2008" name="BMC Genomics">
        <title>The missing link: Bordetella petrii is endowed with both the metabolic versatility of environmental bacteria and virulence traits of pathogenic Bordetellae.</title>
        <authorList>
            <person name="Gross R."/>
            <person name="Guzman C.A."/>
            <person name="Sebaihia M."/>
            <person name="Martins Dos Santos V.A."/>
            <person name="Pieper D.H."/>
            <person name="Koebnik R."/>
            <person name="Lechner M."/>
            <person name="Bartels D."/>
            <person name="Buhrmester J."/>
            <person name="Choudhuri J.V."/>
            <person name="Ebensen T."/>
            <person name="Gaigalat L."/>
            <person name="Herrmann S."/>
            <person name="Khachane A.N."/>
            <person name="Larisch C."/>
            <person name="Link S."/>
            <person name="Linke B."/>
            <person name="Meyer F."/>
            <person name="Mormann S."/>
            <person name="Nakunst D."/>
            <person name="Rueckert C."/>
            <person name="Schneiker-Bekel S."/>
            <person name="Schulze K."/>
            <person name="Vorhoelter F.J."/>
            <person name="Yevsa T."/>
            <person name="Engle J.T."/>
            <person name="Goldman W.E."/>
            <person name="Puehler A."/>
            <person name="Goebel U.B."/>
            <person name="Goesmann A."/>
            <person name="Bloecker H."/>
            <person name="Kaiser O."/>
            <person name="Martinez-Arias R."/>
        </authorList>
    </citation>
    <scope>NUCLEOTIDE SEQUENCE [LARGE SCALE GENOMIC DNA]</scope>
    <source>
        <strain evidence="10">ATCC BAA-461 / DSM 12804 / CCUG 43448 / CIP 107267 / Se-1111R</strain>
    </source>
</reference>
<evidence type="ECO:0000256" key="1">
    <source>
        <dbReference type="ARBA" id="ARBA00007039"/>
    </source>
</evidence>
<keyword evidence="3 9" id="KW-0645">Protease</keyword>
<evidence type="ECO:0000256" key="3">
    <source>
        <dbReference type="ARBA" id="ARBA00022670"/>
    </source>
</evidence>
<proteinExistence type="inferred from homology"/>
<dbReference type="InterPro" id="IPR001907">
    <property type="entry name" value="ClpP"/>
</dbReference>
<dbReference type="PANTHER" id="PTHR10381:SF70">
    <property type="entry name" value="ATP-DEPENDENT CLP PROTEASE PROTEOLYTIC SUBUNIT"/>
    <property type="match status" value="1"/>
</dbReference>
<dbReference type="PROSITE" id="PS00382">
    <property type="entry name" value="CLP_PROTEASE_HIS"/>
    <property type="match status" value="1"/>
</dbReference>
<dbReference type="PANTHER" id="PTHR10381">
    <property type="entry name" value="ATP-DEPENDENT CLP PROTEASE PROTEOLYTIC SUBUNIT"/>
    <property type="match status" value="1"/>
</dbReference>
<dbReference type="eggNOG" id="COG0740">
    <property type="taxonomic scope" value="Bacteria"/>
</dbReference>
<keyword evidence="4 9" id="KW-0378">Hydrolase</keyword>
<dbReference type="GO" id="GO:0006515">
    <property type="term" value="P:protein quality control for misfolded or incompletely synthesized proteins"/>
    <property type="evidence" value="ECO:0007669"/>
    <property type="project" value="TreeGrafter"/>
</dbReference>
<dbReference type="InterPro" id="IPR029045">
    <property type="entry name" value="ClpP/crotonase-like_dom_sf"/>
</dbReference>
<dbReference type="SUPFAM" id="SSF52096">
    <property type="entry name" value="ClpP/crotonase"/>
    <property type="match status" value="1"/>
</dbReference>
<gene>
    <name evidence="9" type="ordered locus">Bpet3891</name>
</gene>
<protein>
    <recommendedName>
        <fullName evidence="8">ATP-dependent Clp protease proteolytic subunit</fullName>
    </recommendedName>
</protein>
<evidence type="ECO:0000313" key="9">
    <source>
        <dbReference type="EMBL" id="CAP44236.1"/>
    </source>
</evidence>
<dbReference type="GO" id="GO:0051117">
    <property type="term" value="F:ATPase binding"/>
    <property type="evidence" value="ECO:0007669"/>
    <property type="project" value="TreeGrafter"/>
</dbReference>
<evidence type="ECO:0000256" key="2">
    <source>
        <dbReference type="ARBA" id="ARBA00022490"/>
    </source>
</evidence>
<dbReference type="STRING" id="94624.Bpet3891"/>
<comment type="catalytic activity">
    <reaction evidence="6 7">
        <text>Hydrolysis of proteins to small peptides in the presence of ATP and magnesium. alpha-casein is the usual test substrate. In the absence of ATP, only oligopeptides shorter than five residues are hydrolyzed (such as succinyl-Leu-Tyr-|-NHMec, and Leu-Tyr-Leu-|-Tyr-Trp, in which cleavage of the -Tyr-|-Leu- and -Tyr-|-Trp bonds also occurs).</text>
        <dbReference type="EC" id="3.4.21.92"/>
    </reaction>
</comment>
<dbReference type="InterPro" id="IPR033135">
    <property type="entry name" value="ClpP_His_AS"/>
</dbReference>
<keyword evidence="10" id="KW-1185">Reference proteome</keyword>
<evidence type="ECO:0000256" key="5">
    <source>
        <dbReference type="ARBA" id="ARBA00022825"/>
    </source>
</evidence>